<evidence type="ECO:0000313" key="4">
    <source>
        <dbReference type="Proteomes" id="UP000481033"/>
    </source>
</evidence>
<dbReference type="PANTHER" id="PTHR33969:SF2">
    <property type="entry name" value="SEGREGATION AND CONDENSATION PROTEIN A"/>
    <property type="match status" value="1"/>
</dbReference>
<dbReference type="Pfam" id="PF02616">
    <property type="entry name" value="SMC_ScpA"/>
    <property type="match status" value="1"/>
</dbReference>
<dbReference type="EMBL" id="QXHD01000003">
    <property type="protein sequence ID" value="NEZ54657.1"/>
    <property type="molecule type" value="Genomic_DNA"/>
</dbReference>
<dbReference type="Gene3D" id="1.10.10.580">
    <property type="entry name" value="Structural maintenance of chromosome 1. Chain E"/>
    <property type="match status" value="1"/>
</dbReference>
<proteinExistence type="predicted"/>
<dbReference type="RefSeq" id="WP_163671375.1">
    <property type="nucleotide sequence ID" value="NZ_QXHD01000003.1"/>
</dbReference>
<keyword evidence="4" id="KW-1185">Reference proteome</keyword>
<evidence type="ECO:0000256" key="2">
    <source>
        <dbReference type="ARBA" id="ARBA00044777"/>
    </source>
</evidence>
<dbReference type="InterPro" id="IPR023093">
    <property type="entry name" value="ScpA-like_C"/>
</dbReference>
<gene>
    <name evidence="3" type="ORF">DXZ20_02900</name>
</gene>
<name>A0A6M0REI4_9CYAN</name>
<organism evidence="3 4">
    <name type="scientific">Adonisia turfae CCMR0081</name>
    <dbReference type="NCBI Taxonomy" id="2292702"/>
    <lineage>
        <taxon>Bacteria</taxon>
        <taxon>Bacillati</taxon>
        <taxon>Cyanobacteriota</taxon>
        <taxon>Adonisia</taxon>
        <taxon>Adonisia turfae</taxon>
    </lineage>
</organism>
<dbReference type="PANTHER" id="PTHR33969">
    <property type="entry name" value="SEGREGATION AND CONDENSATION PROTEIN A"/>
    <property type="match status" value="1"/>
</dbReference>
<dbReference type="Proteomes" id="UP000481033">
    <property type="component" value="Unassembled WGS sequence"/>
</dbReference>
<accession>A0A6M0REI4</accession>
<evidence type="ECO:0000313" key="3">
    <source>
        <dbReference type="EMBL" id="NEZ54657.1"/>
    </source>
</evidence>
<comment type="caution">
    <text evidence="3">The sequence shown here is derived from an EMBL/GenBank/DDBJ whole genome shotgun (WGS) entry which is preliminary data.</text>
</comment>
<dbReference type="Gene3D" id="6.10.250.2410">
    <property type="match status" value="1"/>
</dbReference>
<dbReference type="GO" id="GO:0007059">
    <property type="term" value="P:chromosome segregation"/>
    <property type="evidence" value="ECO:0007669"/>
    <property type="project" value="UniProtKB-KW"/>
</dbReference>
<reference evidence="3 4" key="1">
    <citation type="journal article" date="2020" name="Microb. Ecol.">
        <title>Ecogenomics of the Marine Benthic Filamentous Cyanobacterium Adonisia.</title>
        <authorList>
            <person name="Walter J.M."/>
            <person name="Coutinho F.H."/>
            <person name="Leomil L."/>
            <person name="Hargreaves P.I."/>
            <person name="Campeao M.E."/>
            <person name="Vieira V.V."/>
            <person name="Silva B.S."/>
            <person name="Fistarol G.O."/>
            <person name="Salomon P.S."/>
            <person name="Sawabe T."/>
            <person name="Mino S."/>
            <person name="Hosokawa M."/>
            <person name="Miyashita H."/>
            <person name="Maruyama F."/>
            <person name="van Verk M.C."/>
            <person name="Dutilh B.E."/>
            <person name="Thompson C.C."/>
            <person name="Thompson F.L."/>
        </authorList>
    </citation>
    <scope>NUCLEOTIDE SEQUENCE [LARGE SCALE GENOMIC DNA]</scope>
    <source>
        <strain evidence="3 4">CCMR0081</strain>
    </source>
</reference>
<dbReference type="AlphaFoldDB" id="A0A6M0REI4"/>
<sequence>MANSLAQRAIAFLIDLSERGEIDPWDVNVIDVVDRFLKSLKEQAPIAHNGRSPYEKNLAESGQAFLYAAMLVLLKADTLIRAEIEEEVDEFEDPEEAFEPQGYAKRLPPNLERYIHRRAVANPPEQRQVTLQELISQLEMMAVAMANPTPRNRHRGAKPHSKRKAISTIAQLAHQENLSEIADALSSFLDRYWEELESAIEWMDFERLLEHWAHFRPDVLGGPITTELTDEDYRHEKVGVFWGLLFLSSQSKVELAQERFYRDLKVRQLNEATLKDVPAYVLPD</sequence>
<keyword evidence="1" id="KW-0159">Chromosome partition</keyword>
<protein>
    <recommendedName>
        <fullName evidence="2">Segregation and condensation protein A</fullName>
    </recommendedName>
</protein>
<dbReference type="InterPro" id="IPR003768">
    <property type="entry name" value="ScpA"/>
</dbReference>
<evidence type="ECO:0000256" key="1">
    <source>
        <dbReference type="ARBA" id="ARBA00022829"/>
    </source>
</evidence>